<keyword evidence="2" id="KW-1185">Reference proteome</keyword>
<organism evidence="1 2">
    <name type="scientific">Nostocoides jenkinsii Ben 74</name>
    <dbReference type="NCBI Taxonomy" id="1193518"/>
    <lineage>
        <taxon>Bacteria</taxon>
        <taxon>Bacillati</taxon>
        <taxon>Actinomycetota</taxon>
        <taxon>Actinomycetes</taxon>
        <taxon>Micrococcales</taxon>
        <taxon>Intrasporangiaceae</taxon>
        <taxon>Nostocoides</taxon>
    </lineage>
</organism>
<dbReference type="RefSeq" id="WP_048543934.1">
    <property type="nucleotide sequence ID" value="NZ_HF571038.1"/>
</dbReference>
<name>A0A077MDV4_9MICO</name>
<dbReference type="InterPro" id="IPR014710">
    <property type="entry name" value="RmlC-like_jellyroll"/>
</dbReference>
<dbReference type="Proteomes" id="UP000035720">
    <property type="component" value="Unassembled WGS sequence"/>
</dbReference>
<gene>
    <name evidence="1" type="ORF">BN13_60001</name>
</gene>
<accession>A0A077MDV4</accession>
<dbReference type="CDD" id="cd02230">
    <property type="entry name" value="cupin_HP0902-like"/>
    <property type="match status" value="1"/>
</dbReference>
<dbReference type="AlphaFoldDB" id="A0A077MDV4"/>
<dbReference type="InterPro" id="IPR011051">
    <property type="entry name" value="RmlC_Cupin_sf"/>
</dbReference>
<protein>
    <recommendedName>
        <fullName evidence="3">Cupin 2 conserved barrel domain-containing protein</fullName>
    </recommendedName>
</protein>
<dbReference type="EMBL" id="CAJC01000172">
    <property type="protein sequence ID" value="CCI54100.1"/>
    <property type="molecule type" value="Genomic_DNA"/>
</dbReference>
<comment type="caution">
    <text evidence="1">The sequence shown here is derived from an EMBL/GenBank/DDBJ whole genome shotgun (WGS) entry which is preliminary data.</text>
</comment>
<dbReference type="Gene3D" id="2.60.120.10">
    <property type="entry name" value="Jelly Rolls"/>
    <property type="match status" value="1"/>
</dbReference>
<dbReference type="PANTHER" id="PTHR37694:SF1">
    <property type="entry name" value="SLR8022 PROTEIN"/>
    <property type="match status" value="1"/>
</dbReference>
<sequence length="124" mass="13219">MTPEPWQGGEPGEQQEGVFDLSTLADELLEAARNDLQRKASRLVIHGTKQRAVLMAILAGGGLAEHSSPPAATLHVLRGRIRLYAGDAAEWFVSAGQVVAIPPERHSVDALEDSAFLLTVALAN</sequence>
<dbReference type="SUPFAM" id="SSF51182">
    <property type="entry name" value="RmlC-like cupins"/>
    <property type="match status" value="1"/>
</dbReference>
<dbReference type="PANTHER" id="PTHR37694">
    <property type="entry name" value="SLR8022 PROTEIN"/>
    <property type="match status" value="1"/>
</dbReference>
<evidence type="ECO:0008006" key="3">
    <source>
        <dbReference type="Google" id="ProtNLM"/>
    </source>
</evidence>
<reference evidence="1 2" key="1">
    <citation type="journal article" date="2013" name="ISME J.">
        <title>A metabolic model for members of the genus Tetrasphaera involved in enhanced biological phosphorus removal.</title>
        <authorList>
            <person name="Kristiansen R."/>
            <person name="Nguyen H.T.T."/>
            <person name="Saunders A.M."/>
            <person name="Nielsen J.L."/>
            <person name="Wimmer R."/>
            <person name="Le V.Q."/>
            <person name="McIlroy S.J."/>
            <person name="Petrovski S."/>
            <person name="Seviour R.J."/>
            <person name="Calteau A."/>
            <person name="Nielsen K.L."/>
            <person name="Nielsen P.H."/>
        </authorList>
    </citation>
    <scope>NUCLEOTIDE SEQUENCE [LARGE SCALE GENOMIC DNA]</scope>
    <source>
        <strain evidence="1 2">Ben 74</strain>
    </source>
</reference>
<evidence type="ECO:0000313" key="2">
    <source>
        <dbReference type="Proteomes" id="UP000035720"/>
    </source>
</evidence>
<evidence type="ECO:0000313" key="1">
    <source>
        <dbReference type="EMBL" id="CCI54100.1"/>
    </source>
</evidence>
<dbReference type="STRING" id="1193518.BN13_60001"/>
<proteinExistence type="predicted"/>